<dbReference type="EMBL" id="PFWI01000088">
    <property type="protein sequence ID" value="PJA62137.1"/>
    <property type="molecule type" value="Genomic_DNA"/>
</dbReference>
<dbReference type="InterPro" id="IPR056209">
    <property type="entry name" value="SU10_adaptor"/>
</dbReference>
<protein>
    <submittedName>
        <fullName evidence="1">Uncharacterized protein</fullName>
    </submittedName>
</protein>
<evidence type="ECO:0000313" key="2">
    <source>
        <dbReference type="Proteomes" id="UP000229213"/>
    </source>
</evidence>
<reference evidence="2" key="1">
    <citation type="submission" date="2017-09" db="EMBL/GenBank/DDBJ databases">
        <title>Depth-based differentiation of microbial function through sediment-hosted aquifers and enrichment of novel symbionts in the deep terrestrial subsurface.</title>
        <authorList>
            <person name="Probst A.J."/>
            <person name="Ladd B."/>
            <person name="Jarett J.K."/>
            <person name="Geller-Mcgrath D.E."/>
            <person name="Sieber C.M.K."/>
            <person name="Emerson J.B."/>
            <person name="Anantharaman K."/>
            <person name="Thomas B.C."/>
            <person name="Malmstrom R."/>
            <person name="Stieglmeier M."/>
            <person name="Klingl A."/>
            <person name="Woyke T."/>
            <person name="Ryan C.M."/>
            <person name="Banfield J.F."/>
        </authorList>
    </citation>
    <scope>NUCLEOTIDE SEQUENCE [LARGE SCALE GENOMIC DNA]</scope>
</reference>
<sequence length="209" mass="23492">MGITLTKILADVRSRVNDEQGILTNTLLIHWTNIAQEVIYMQLLPVLEPKMTKTQIRTVTSNPSVSSLVLPDDCKQLRRVVINGKKAKQKNIDEIDSMVGTFGADDSQPAYMEWSGLIEIFPTSLVLTSLRFDYLKQLTELILNTNEISALPIQYHGLLVDYVEMLALRKLNRIDLSGAAEQTLSKMFNDILNVTAGQIAKIDADKERM</sequence>
<organism evidence="1 2">
    <name type="scientific">bacterium (Candidatus Ratteibacteria) CG_4_9_14_3_um_filter_41_21</name>
    <dbReference type="NCBI Taxonomy" id="2014289"/>
    <lineage>
        <taxon>Bacteria</taxon>
        <taxon>Candidatus Ratteibacteria</taxon>
    </lineage>
</organism>
<dbReference type="Proteomes" id="UP000229213">
    <property type="component" value="Unassembled WGS sequence"/>
</dbReference>
<evidence type="ECO:0000313" key="1">
    <source>
        <dbReference type="EMBL" id="PJA62137.1"/>
    </source>
</evidence>
<dbReference type="Pfam" id="PF24175">
    <property type="entry name" value="SU10_adaptor"/>
    <property type="match status" value="1"/>
</dbReference>
<accession>A0A2M7YGQ5</accession>
<gene>
    <name evidence="1" type="ORF">CO162_02705</name>
</gene>
<name>A0A2M7YGQ5_9BACT</name>
<comment type="caution">
    <text evidence="1">The sequence shown here is derived from an EMBL/GenBank/DDBJ whole genome shotgun (WGS) entry which is preliminary data.</text>
</comment>
<proteinExistence type="predicted"/>
<dbReference type="AlphaFoldDB" id="A0A2M7YGQ5"/>